<keyword evidence="4" id="KW-1185">Reference proteome</keyword>
<evidence type="ECO:0000313" key="4">
    <source>
        <dbReference type="Proteomes" id="UP000638648"/>
    </source>
</evidence>
<protein>
    <recommendedName>
        <fullName evidence="5">DUF4440 domain-containing protein</fullName>
    </recommendedName>
</protein>
<dbReference type="EMBL" id="JADBEM010000001">
    <property type="protein sequence ID" value="MBE1609354.1"/>
    <property type="molecule type" value="Genomic_DNA"/>
</dbReference>
<accession>A0A927MZD3</accession>
<name>A0A927MZD3_9ACTN</name>
<evidence type="ECO:0000256" key="1">
    <source>
        <dbReference type="SAM" id="MobiDB-lite"/>
    </source>
</evidence>
<proteinExistence type="predicted"/>
<evidence type="ECO:0000313" key="3">
    <source>
        <dbReference type="EMBL" id="MBE1609354.1"/>
    </source>
</evidence>
<comment type="caution">
    <text evidence="3">The sequence shown here is derived from an EMBL/GenBank/DDBJ whole genome shotgun (WGS) entry which is preliminary data.</text>
</comment>
<gene>
    <name evidence="3" type="ORF">HEB94_006202</name>
</gene>
<feature type="signal peptide" evidence="2">
    <location>
        <begin position="1"/>
        <end position="24"/>
    </location>
</feature>
<dbReference type="RefSeq" id="WP_192752942.1">
    <property type="nucleotide sequence ID" value="NZ_BAABJL010000214.1"/>
</dbReference>
<sequence length="318" mass="34154">MRKGYLAAGIAALLLSTVPAAANAANGDAPVVTSAIEPTRERPCQAPPVPPSDPPLEVDPDQLAAPAGTGRPADPAETAMVQAGIDNFLACLNSGDHRKASALFTPRFVRDYMGQQDYEEVSNILGGMRIDDMRISGVTVYADGSFTTEGKYVAYGHSLVNERQYWWRDDDGYLKLNWTEALPSEIPRHAVRVAVDMGEYFFRLSQTRICAPAGTVVLDIRNVGAEPHEAILVQLPDGATPADIFNGRLTPDQVRTIGQGGANAVLSLVRVRPGTYWLIDFIPAPDGVPHAVHGQVARLTVERQASACSQGNPEGEVE</sequence>
<evidence type="ECO:0008006" key="5">
    <source>
        <dbReference type="Google" id="ProtNLM"/>
    </source>
</evidence>
<organism evidence="3 4">
    <name type="scientific">Actinopolymorpha pittospori</name>
    <dbReference type="NCBI Taxonomy" id="648752"/>
    <lineage>
        <taxon>Bacteria</taxon>
        <taxon>Bacillati</taxon>
        <taxon>Actinomycetota</taxon>
        <taxon>Actinomycetes</taxon>
        <taxon>Propionibacteriales</taxon>
        <taxon>Actinopolymorphaceae</taxon>
        <taxon>Actinopolymorpha</taxon>
    </lineage>
</organism>
<keyword evidence="2" id="KW-0732">Signal</keyword>
<dbReference type="AlphaFoldDB" id="A0A927MZD3"/>
<feature type="region of interest" description="Disordered" evidence="1">
    <location>
        <begin position="39"/>
        <end position="75"/>
    </location>
</feature>
<feature type="chain" id="PRO_5036920322" description="DUF4440 domain-containing protein" evidence="2">
    <location>
        <begin position="25"/>
        <end position="318"/>
    </location>
</feature>
<feature type="compositionally biased region" description="Pro residues" evidence="1">
    <location>
        <begin position="45"/>
        <end position="54"/>
    </location>
</feature>
<evidence type="ECO:0000256" key="2">
    <source>
        <dbReference type="SAM" id="SignalP"/>
    </source>
</evidence>
<reference evidence="3" key="1">
    <citation type="submission" date="2020-10" db="EMBL/GenBank/DDBJ databases">
        <title>Sequencing the genomes of 1000 actinobacteria strains.</title>
        <authorList>
            <person name="Klenk H.-P."/>
        </authorList>
    </citation>
    <scope>NUCLEOTIDE SEQUENCE</scope>
    <source>
        <strain evidence="3">DSM 45354</strain>
    </source>
</reference>
<dbReference type="Proteomes" id="UP000638648">
    <property type="component" value="Unassembled WGS sequence"/>
</dbReference>